<organism evidence="2 3">
    <name type="scientific">Phaeobacter italicus</name>
    <dbReference type="NCBI Taxonomy" id="481446"/>
    <lineage>
        <taxon>Bacteria</taxon>
        <taxon>Pseudomonadati</taxon>
        <taxon>Pseudomonadota</taxon>
        <taxon>Alphaproteobacteria</taxon>
        <taxon>Rhodobacterales</taxon>
        <taxon>Roseobacteraceae</taxon>
        <taxon>Phaeobacter</taxon>
    </lineage>
</organism>
<sequence>MKYLSLVTAAALFALPGFAQAQNIVAKNATSIANFFDEEGVAFEVTTDDVGDPKIKVDYYGNDFSIYFYGCTDNTNCDAIQFFSGYQTDGGVRLSKVNEWNTENRFGRAYISEEGSARIEFDIYLGNDGMDPDDFAETLGIWSRIVQDFETLIDW</sequence>
<feature type="chain" id="PRO_5009773462" description="Bacterial sensory transduction regulator" evidence="1">
    <location>
        <begin position="22"/>
        <end position="155"/>
    </location>
</feature>
<keyword evidence="3" id="KW-1185">Reference proteome</keyword>
<reference evidence="2 3" key="1">
    <citation type="submission" date="2015-05" db="EMBL/GenBank/DDBJ databases">
        <authorList>
            <person name="Rodrigo-Torres Lidia"/>
            <person name="Arahal R.David."/>
        </authorList>
    </citation>
    <scope>NUCLEOTIDE SEQUENCE [LARGE SCALE GENOMIC DNA]</scope>
    <source>
        <strain evidence="2 3">CECT 7321</strain>
    </source>
</reference>
<dbReference type="CDD" id="cd17511">
    <property type="entry name" value="YbjN_AmyR-like"/>
    <property type="match status" value="1"/>
</dbReference>
<dbReference type="RefSeq" id="WP_037302645.1">
    <property type="nucleotide sequence ID" value="NZ_BSKQ01000001.1"/>
</dbReference>
<dbReference type="GeneID" id="78398430"/>
<evidence type="ECO:0000313" key="3">
    <source>
        <dbReference type="Proteomes" id="UP000043764"/>
    </source>
</evidence>
<accession>A0A0H5DDT1</accession>
<dbReference type="OrthoDB" id="33037at2"/>
<dbReference type="AlphaFoldDB" id="A0A0H5DDT1"/>
<keyword evidence="1" id="KW-0732">Signal</keyword>
<dbReference type="EMBL" id="CVRL01000039">
    <property type="protein sequence ID" value="CRL12340.1"/>
    <property type="molecule type" value="Genomic_DNA"/>
</dbReference>
<gene>
    <name evidence="2" type="ORF">NIT7321_03214</name>
</gene>
<evidence type="ECO:0000313" key="2">
    <source>
        <dbReference type="EMBL" id="CRL12340.1"/>
    </source>
</evidence>
<evidence type="ECO:0000256" key="1">
    <source>
        <dbReference type="SAM" id="SignalP"/>
    </source>
</evidence>
<dbReference type="InterPro" id="IPR019660">
    <property type="entry name" value="Put_sensory_transdc_reg_YbjN"/>
</dbReference>
<proteinExistence type="predicted"/>
<evidence type="ECO:0008006" key="4">
    <source>
        <dbReference type="Google" id="ProtNLM"/>
    </source>
</evidence>
<feature type="signal peptide" evidence="1">
    <location>
        <begin position="1"/>
        <end position="21"/>
    </location>
</feature>
<name>A0A0H5DDT1_9RHOB</name>
<dbReference type="Proteomes" id="UP000043764">
    <property type="component" value="Unassembled WGS sequence"/>
</dbReference>
<protein>
    <recommendedName>
        <fullName evidence="4">Bacterial sensory transduction regulator</fullName>
    </recommendedName>
</protein>
<dbReference type="Pfam" id="PF10722">
    <property type="entry name" value="YbjN"/>
    <property type="match status" value="1"/>
</dbReference>
<dbReference type="STRING" id="481446.NIT7645_01928"/>